<comment type="caution">
    <text evidence="4">The sequence shown here is derived from an EMBL/GenBank/DDBJ whole genome shotgun (WGS) entry which is preliminary data.</text>
</comment>
<dbReference type="PANTHER" id="PTHR32263:SF5">
    <property type="entry name" value="INACTIVE POLY [ADP-RIBOSE] POLYMERASE SRO1-RELATED"/>
    <property type="match status" value="1"/>
</dbReference>
<dbReference type="InterPro" id="IPR022003">
    <property type="entry name" value="RST"/>
</dbReference>
<evidence type="ECO:0000313" key="4">
    <source>
        <dbReference type="EMBL" id="MBA0834330.1"/>
    </source>
</evidence>
<evidence type="ECO:0000256" key="1">
    <source>
        <dbReference type="ARBA" id="ARBA00004123"/>
    </source>
</evidence>
<dbReference type="Pfam" id="PF12174">
    <property type="entry name" value="RST"/>
    <property type="match status" value="1"/>
</dbReference>
<dbReference type="GO" id="GO:0005634">
    <property type="term" value="C:nucleus"/>
    <property type="evidence" value="ECO:0007669"/>
    <property type="project" value="UniProtKB-SubCell"/>
</dbReference>
<dbReference type="Proteomes" id="UP000593575">
    <property type="component" value="Unassembled WGS sequence"/>
</dbReference>
<organism evidence="4 5">
    <name type="scientific">Gossypium armourianum</name>
    <dbReference type="NCBI Taxonomy" id="34283"/>
    <lineage>
        <taxon>Eukaryota</taxon>
        <taxon>Viridiplantae</taxon>
        <taxon>Streptophyta</taxon>
        <taxon>Embryophyta</taxon>
        <taxon>Tracheophyta</taxon>
        <taxon>Spermatophyta</taxon>
        <taxon>Magnoliopsida</taxon>
        <taxon>eudicotyledons</taxon>
        <taxon>Gunneridae</taxon>
        <taxon>Pentapetalae</taxon>
        <taxon>rosids</taxon>
        <taxon>malvids</taxon>
        <taxon>Malvales</taxon>
        <taxon>Malvaceae</taxon>
        <taxon>Malvoideae</taxon>
        <taxon>Gossypium</taxon>
    </lineage>
</organism>
<accession>A0A7J9JIU5</accession>
<evidence type="ECO:0000259" key="3">
    <source>
        <dbReference type="PROSITE" id="PS51879"/>
    </source>
</evidence>
<gene>
    <name evidence="4" type="ORF">Goarm_006692</name>
</gene>
<keyword evidence="2" id="KW-0539">Nucleus</keyword>
<feature type="non-terminal residue" evidence="4">
    <location>
        <position position="1"/>
    </location>
</feature>
<feature type="domain" description="RST" evidence="3">
    <location>
        <begin position="108"/>
        <end position="179"/>
    </location>
</feature>
<evidence type="ECO:0000313" key="5">
    <source>
        <dbReference type="Proteomes" id="UP000593575"/>
    </source>
</evidence>
<evidence type="ECO:0000256" key="2">
    <source>
        <dbReference type="ARBA" id="ARBA00023242"/>
    </source>
</evidence>
<dbReference type="PANTHER" id="PTHR32263">
    <property type="entry name" value="INACTIVE POLY [ADP-RIBOSE] POLYMERASE SRO4-RELATED"/>
    <property type="match status" value="1"/>
</dbReference>
<dbReference type="InterPro" id="IPR044964">
    <property type="entry name" value="RCD1/SRO1-5"/>
</dbReference>
<reference evidence="4 5" key="1">
    <citation type="journal article" date="2019" name="Genome Biol. Evol.">
        <title>Insights into the evolution of the New World diploid cottons (Gossypium, subgenus Houzingenia) based on genome sequencing.</title>
        <authorList>
            <person name="Grover C.E."/>
            <person name="Arick M.A. 2nd"/>
            <person name="Thrash A."/>
            <person name="Conover J.L."/>
            <person name="Sanders W.S."/>
            <person name="Peterson D.G."/>
            <person name="Frelichowski J.E."/>
            <person name="Scheffler J.A."/>
            <person name="Scheffler B.E."/>
            <person name="Wendel J.F."/>
        </authorList>
    </citation>
    <scope>NUCLEOTIDE SEQUENCE [LARGE SCALE GENOMIC DNA]</scope>
    <source>
        <strain evidence="4">6</strain>
        <tissue evidence="4">Leaf</tissue>
    </source>
</reference>
<dbReference type="AlphaFoldDB" id="A0A7J9JIU5"/>
<keyword evidence="5" id="KW-1185">Reference proteome</keyword>
<protein>
    <recommendedName>
        <fullName evidence="3">RST domain-containing protein</fullName>
    </recommendedName>
</protein>
<dbReference type="EMBL" id="JABFAE010000008">
    <property type="protein sequence ID" value="MBA0834330.1"/>
    <property type="molecule type" value="Genomic_DNA"/>
</dbReference>
<name>A0A7J9JIU5_9ROSI</name>
<dbReference type="PROSITE" id="PS51879">
    <property type="entry name" value="RST"/>
    <property type="match status" value="1"/>
</dbReference>
<proteinExistence type="predicted"/>
<sequence length="184" mass="20844">MKKYRGTANVQRAWLASSKKALPTVMKHGLVDCRLSSIPDLYVASVHLAAAEFANGRAKYCDIDDNGVHEDVDSGVDDLHHLKYYITWNMNINTHIYPEFIVSFKLSSNVKGVTMPFPMLFVAISNKIPRMDMDQVANNYELFKVKKITRDDFVKKLRLIVGDNLLRSTITSLQSNIPSGHELE</sequence>
<comment type="subcellular location">
    <subcellularLocation>
        <location evidence="1">Nucleus</location>
    </subcellularLocation>
</comment>